<dbReference type="Pfam" id="PF14661">
    <property type="entry name" value="HAUS6_N"/>
    <property type="match status" value="1"/>
</dbReference>
<name>A0AAV8UKY2_9RHOD</name>
<dbReference type="InterPro" id="IPR026797">
    <property type="entry name" value="HAUS_6"/>
</dbReference>
<protein>
    <recommendedName>
        <fullName evidence="2">HAUS augmin-like complex subunit 6 N-terminal domain-containing protein</fullName>
    </recommendedName>
</protein>
<keyword evidence="4" id="KW-1185">Reference proteome</keyword>
<dbReference type="GO" id="GO:0070652">
    <property type="term" value="C:HAUS complex"/>
    <property type="evidence" value="ECO:0007669"/>
    <property type="project" value="InterPro"/>
</dbReference>
<feature type="domain" description="HAUS augmin-like complex subunit 6 N-terminal" evidence="2">
    <location>
        <begin position="13"/>
        <end position="212"/>
    </location>
</feature>
<sequence>MDLEERLSDGSLLFQNLLLLGFDTVKLSKRYGTAFRENIFDKTGNKKAALPVLHFLFYRISPVETEKAFKWCWPVTDRARERDFLKLAHAKFVELERSRVLPMGGSRKSLLESFGGTRFVDVLLPLSSHALVCFLGREYDIDDLVSEMISAIPVTRDAVRTSEMSSTVLKARIVAQGRQYVRVRTAAEQLEARRGEKISNLNASIQALEHDERPRPVEPETANEMRHVEESASKLLQGLFSAKERMKESSNIVAAFLSDSDDSCILEGRFTDGSNSLTELITKRHEALRNMEALLTGASVDNGISRDLVALLEKHRNIVAALERALADMRTLSRNIDHELSKATRKVEVDSNFNGILDANVRGDEFEDLLASAAAYESELYSYEDKGETLADISNIFRSPQEEPLLGDKQSDLISSTPECESGVMPYKENRGALADPSTRGSCGAEPRAHEEHVDPQTAPDSLEASARDAISRRTDTGREKTEFSARRAQKASPNTNRQVSKLSAYKSFKDVKGLPSMSPSLKRNLLSSTPRVLVSTEVRNLLSRHSQCLATPSPEAIAETPRRKLFATPLMTTTRRSSSAGGGGFSSRAEPEPYNSTHVPISPFAGDDTVDLFDDSRSTLMTQHPSR</sequence>
<dbReference type="PANTHER" id="PTHR16151:SF2">
    <property type="entry name" value="HAUS AUGMIN-LIKE COMPLEX SUBUNIT 6"/>
    <property type="match status" value="1"/>
</dbReference>
<feature type="region of interest" description="Disordered" evidence="1">
    <location>
        <begin position="419"/>
        <end position="502"/>
    </location>
</feature>
<feature type="compositionally biased region" description="Polar residues" evidence="1">
    <location>
        <begin position="619"/>
        <end position="628"/>
    </location>
</feature>
<dbReference type="InterPro" id="IPR028163">
    <property type="entry name" value="HAUS_6_N"/>
</dbReference>
<proteinExistence type="predicted"/>
<dbReference type="GO" id="GO:0008017">
    <property type="term" value="F:microtubule binding"/>
    <property type="evidence" value="ECO:0007669"/>
    <property type="project" value="TreeGrafter"/>
</dbReference>
<organism evidence="3 4">
    <name type="scientific">Rhodosorus marinus</name>
    <dbReference type="NCBI Taxonomy" id="101924"/>
    <lineage>
        <taxon>Eukaryota</taxon>
        <taxon>Rhodophyta</taxon>
        <taxon>Stylonematophyceae</taxon>
        <taxon>Stylonematales</taxon>
        <taxon>Stylonemataceae</taxon>
        <taxon>Rhodosorus</taxon>
    </lineage>
</organism>
<evidence type="ECO:0000256" key="1">
    <source>
        <dbReference type="SAM" id="MobiDB-lite"/>
    </source>
</evidence>
<dbReference type="EMBL" id="JAMWBK010000007">
    <property type="protein sequence ID" value="KAJ8903210.1"/>
    <property type="molecule type" value="Genomic_DNA"/>
</dbReference>
<dbReference type="GO" id="GO:0051225">
    <property type="term" value="P:spindle assembly"/>
    <property type="evidence" value="ECO:0007669"/>
    <property type="project" value="InterPro"/>
</dbReference>
<evidence type="ECO:0000313" key="3">
    <source>
        <dbReference type="EMBL" id="KAJ8903210.1"/>
    </source>
</evidence>
<dbReference type="Proteomes" id="UP001157974">
    <property type="component" value="Unassembled WGS sequence"/>
</dbReference>
<dbReference type="PANTHER" id="PTHR16151">
    <property type="entry name" value="HAUS AUGMIN-LIKE COMPLEX SUBUNIT 6"/>
    <property type="match status" value="1"/>
</dbReference>
<gene>
    <name evidence="3" type="ORF">NDN08_004320</name>
</gene>
<feature type="compositionally biased region" description="Basic and acidic residues" evidence="1">
    <location>
        <begin position="466"/>
        <end position="486"/>
    </location>
</feature>
<feature type="compositionally biased region" description="Polar residues" evidence="1">
    <location>
        <begin position="492"/>
        <end position="502"/>
    </location>
</feature>
<dbReference type="AlphaFoldDB" id="A0AAV8UKY2"/>
<evidence type="ECO:0000313" key="4">
    <source>
        <dbReference type="Proteomes" id="UP001157974"/>
    </source>
</evidence>
<dbReference type="GO" id="GO:1990498">
    <property type="term" value="C:mitotic spindle microtubule"/>
    <property type="evidence" value="ECO:0007669"/>
    <property type="project" value="TreeGrafter"/>
</dbReference>
<evidence type="ECO:0000259" key="2">
    <source>
        <dbReference type="Pfam" id="PF14661"/>
    </source>
</evidence>
<feature type="region of interest" description="Disordered" evidence="1">
    <location>
        <begin position="573"/>
        <end position="628"/>
    </location>
</feature>
<comment type="caution">
    <text evidence="3">The sequence shown here is derived from an EMBL/GenBank/DDBJ whole genome shotgun (WGS) entry which is preliminary data.</text>
</comment>
<accession>A0AAV8UKY2</accession>
<reference evidence="3 4" key="1">
    <citation type="journal article" date="2023" name="Nat. Commun.">
        <title>Origin of minicircular mitochondrial genomes in red algae.</title>
        <authorList>
            <person name="Lee Y."/>
            <person name="Cho C.H."/>
            <person name="Lee Y.M."/>
            <person name="Park S.I."/>
            <person name="Yang J.H."/>
            <person name="West J.A."/>
            <person name="Bhattacharya D."/>
            <person name="Yoon H.S."/>
        </authorList>
    </citation>
    <scope>NUCLEOTIDE SEQUENCE [LARGE SCALE GENOMIC DNA]</scope>
    <source>
        <strain evidence="3 4">CCMP1338</strain>
        <tissue evidence="3">Whole cell</tissue>
    </source>
</reference>